<comment type="caution">
    <text evidence="7">The sequence shown here is derived from an EMBL/GenBank/DDBJ whole genome shotgun (WGS) entry which is preliminary data.</text>
</comment>
<feature type="domain" description="AMP-binding enzyme C-terminal" evidence="6">
    <location>
        <begin position="427"/>
        <end position="502"/>
    </location>
</feature>
<dbReference type="AlphaFoldDB" id="A0A934V2F4"/>
<comment type="similarity">
    <text evidence="1">Belongs to the ATP-dependent AMP-binding enzyme family.</text>
</comment>
<dbReference type="InterPro" id="IPR025110">
    <property type="entry name" value="AMP-bd_C"/>
</dbReference>
<dbReference type="SUPFAM" id="SSF56801">
    <property type="entry name" value="Acetyl-CoA synthetase-like"/>
    <property type="match status" value="1"/>
</dbReference>
<dbReference type="CDD" id="cd05926">
    <property type="entry name" value="FACL_fum10p_like"/>
    <property type="match status" value="1"/>
</dbReference>
<dbReference type="GO" id="GO:0006631">
    <property type="term" value="P:fatty acid metabolic process"/>
    <property type="evidence" value="ECO:0007669"/>
    <property type="project" value="TreeGrafter"/>
</dbReference>
<dbReference type="InterPro" id="IPR020845">
    <property type="entry name" value="AMP-binding_CS"/>
</dbReference>
<dbReference type="Proteomes" id="UP000778970">
    <property type="component" value="Unassembled WGS sequence"/>
</dbReference>
<keyword evidence="3" id="KW-0547">Nucleotide-binding</keyword>
<protein>
    <submittedName>
        <fullName evidence="7">AMP-dependent synthetase</fullName>
    </submittedName>
</protein>
<dbReference type="InterPro" id="IPR042099">
    <property type="entry name" value="ANL_N_sf"/>
</dbReference>
<keyword evidence="8" id="KW-1185">Reference proteome</keyword>
<dbReference type="Pfam" id="PF13193">
    <property type="entry name" value="AMP-binding_C"/>
    <property type="match status" value="1"/>
</dbReference>
<dbReference type="PANTHER" id="PTHR43201:SF5">
    <property type="entry name" value="MEDIUM-CHAIN ACYL-COA LIGASE ACSF2, MITOCHONDRIAL"/>
    <property type="match status" value="1"/>
</dbReference>
<dbReference type="InterPro" id="IPR000873">
    <property type="entry name" value="AMP-dep_synth/lig_dom"/>
</dbReference>
<dbReference type="InterPro" id="IPR045851">
    <property type="entry name" value="AMP-bd_C_sf"/>
</dbReference>
<keyword evidence="4" id="KW-0067">ATP-binding</keyword>
<dbReference type="Pfam" id="PF00501">
    <property type="entry name" value="AMP-binding"/>
    <property type="match status" value="1"/>
</dbReference>
<proteinExistence type="inferred from homology"/>
<keyword evidence="2" id="KW-0436">Ligase</keyword>
<reference evidence="7" key="2">
    <citation type="journal article" date="2020" name="Microorganisms">
        <title>Osmotic Adaptation and Compatible Solute Biosynthesis of Phototrophic Bacteria as Revealed from Genome Analyses.</title>
        <authorList>
            <person name="Imhoff J.F."/>
            <person name="Rahn T."/>
            <person name="Kunzel S."/>
            <person name="Keller A."/>
            <person name="Neulinger S.C."/>
        </authorList>
    </citation>
    <scope>NUCLEOTIDE SEQUENCE</scope>
    <source>
        <strain evidence="7">DSM 9154</strain>
    </source>
</reference>
<evidence type="ECO:0000256" key="2">
    <source>
        <dbReference type="ARBA" id="ARBA00022598"/>
    </source>
</evidence>
<feature type="domain" description="AMP-dependent synthetase/ligase" evidence="5">
    <location>
        <begin position="21"/>
        <end position="376"/>
    </location>
</feature>
<organism evidence="7 8">
    <name type="scientific">Rhodovibrio salinarum</name>
    <dbReference type="NCBI Taxonomy" id="1087"/>
    <lineage>
        <taxon>Bacteria</taxon>
        <taxon>Pseudomonadati</taxon>
        <taxon>Pseudomonadota</taxon>
        <taxon>Alphaproteobacteria</taxon>
        <taxon>Rhodospirillales</taxon>
        <taxon>Rhodovibrionaceae</taxon>
        <taxon>Rhodovibrio</taxon>
    </lineage>
</organism>
<dbReference type="Gene3D" id="3.30.300.30">
    <property type="match status" value="1"/>
</dbReference>
<reference evidence="7" key="1">
    <citation type="submission" date="2017-08" db="EMBL/GenBank/DDBJ databases">
        <authorList>
            <person name="Imhoff J.F."/>
            <person name="Rahn T."/>
            <person name="Kuenzel S."/>
            <person name="Neulinger S.C."/>
        </authorList>
    </citation>
    <scope>NUCLEOTIDE SEQUENCE</scope>
    <source>
        <strain evidence="7">DSM 9154</strain>
    </source>
</reference>
<evidence type="ECO:0000259" key="6">
    <source>
        <dbReference type="Pfam" id="PF13193"/>
    </source>
</evidence>
<evidence type="ECO:0000256" key="3">
    <source>
        <dbReference type="ARBA" id="ARBA00022741"/>
    </source>
</evidence>
<gene>
    <name evidence="7" type="ORF">CKO21_18620</name>
</gene>
<dbReference type="InterPro" id="IPR045310">
    <property type="entry name" value="Pcs60-like"/>
</dbReference>
<dbReference type="GO" id="GO:0031956">
    <property type="term" value="F:medium-chain fatty acid-CoA ligase activity"/>
    <property type="evidence" value="ECO:0007669"/>
    <property type="project" value="TreeGrafter"/>
</dbReference>
<evidence type="ECO:0000313" key="7">
    <source>
        <dbReference type="EMBL" id="MBK1699265.1"/>
    </source>
</evidence>
<dbReference type="PROSITE" id="PS00455">
    <property type="entry name" value="AMP_BINDING"/>
    <property type="match status" value="1"/>
</dbReference>
<evidence type="ECO:0000256" key="1">
    <source>
        <dbReference type="ARBA" id="ARBA00006432"/>
    </source>
</evidence>
<dbReference type="Gene3D" id="3.40.50.12780">
    <property type="entry name" value="N-terminal domain of ligase-like"/>
    <property type="match status" value="1"/>
</dbReference>
<accession>A0A934V2F4</accession>
<evidence type="ECO:0000313" key="8">
    <source>
        <dbReference type="Proteomes" id="UP000778970"/>
    </source>
</evidence>
<evidence type="ECO:0000256" key="4">
    <source>
        <dbReference type="ARBA" id="ARBA00022840"/>
    </source>
</evidence>
<name>A0A934V2F4_9PROT</name>
<dbReference type="GO" id="GO:0005524">
    <property type="term" value="F:ATP binding"/>
    <property type="evidence" value="ECO:0007669"/>
    <property type="project" value="UniProtKB-KW"/>
</dbReference>
<dbReference type="EMBL" id="NRRE01000035">
    <property type="protein sequence ID" value="MBK1699265.1"/>
    <property type="molecule type" value="Genomic_DNA"/>
</dbReference>
<evidence type="ECO:0000259" key="5">
    <source>
        <dbReference type="Pfam" id="PF00501"/>
    </source>
</evidence>
<dbReference type="PANTHER" id="PTHR43201">
    <property type="entry name" value="ACYL-COA SYNTHETASE"/>
    <property type="match status" value="1"/>
</dbReference>
<dbReference type="RefSeq" id="WP_037256587.1">
    <property type="nucleotide sequence ID" value="NZ_NRRE01000035.1"/>
</dbReference>
<sequence length="522" mass="54915">MAAGEVQGAQRTISDICNAGAADAVAIAAPERSAMTYGKLRELAGHTVSALNALGIGRGDRVAMVLPNSPETLAAFLTIGAGASTAPLNPAYRQEEHAYYLSDLQAKALVVRSDGGEEAKLARAAAETHGIPVLDLVPDTDGPAGSFCLKGGTPGEAATPGFAREGDEALVLHTSGTTSRPKIVPLLQRNVWTSARNIREVLQLSADDICLSIMPLFHIHGLIAASLAPLSAGGQAYVPGPFNALSMLRWLQESGATWYTGVPTMHQSLLDRALKRPDAAKGLGLRFIRSSSASLPSQTMKQLEETFGCPVIESYGMTEAAHQMTSNPLPPKPRKAGSVGIAAGPQVAIADEAGTFVPQGEAGEVCIKGDNVTPGYENNPDANAKAFFQGWFRTGDQGILDPEGYLTITGRLKELINRGGEKVSPVEVDEALMDHPDVAQAVAFALPHKKLGETVAAAVRLHEGAGLDEKTLKGFVAERLADFKVPQRIVFLEEIPKGPTGKMQRIGMAEKLGLVETQGAAK</sequence>